<comment type="caution">
    <text evidence="2">The sequence shown here is derived from an EMBL/GenBank/DDBJ whole genome shotgun (WGS) entry which is preliminary data.</text>
</comment>
<feature type="transmembrane region" description="Helical" evidence="1">
    <location>
        <begin position="160"/>
        <end position="178"/>
    </location>
</feature>
<name>A0A8H8YYQ0_9PROT</name>
<dbReference type="Proteomes" id="UP000601736">
    <property type="component" value="Unassembled WGS sequence"/>
</dbReference>
<dbReference type="PANTHER" id="PTHR40031">
    <property type="entry name" value="HYPOTHETICAL MEMBRANE SPANNING PROTEIN"/>
    <property type="match status" value="1"/>
</dbReference>
<keyword evidence="1" id="KW-0472">Membrane</keyword>
<protein>
    <recommendedName>
        <fullName evidence="4">Inner membrane protein</fullName>
    </recommendedName>
</protein>
<keyword evidence="1" id="KW-1133">Transmembrane helix</keyword>
<gene>
    <name evidence="2" type="ORF">NMYAN_10420</name>
</gene>
<dbReference type="InterPro" id="IPR053170">
    <property type="entry name" value="Transcription_regulator"/>
</dbReference>
<sequence>MDPLTHALSGALLVRAAISPQSKSRALPLRNALIAGFAAAAFPDIDIVLRLIDTLTYLNWHQGPTHSLVLLPLWAFLLAHVFSLITRGRYAWQCFYFPVCLGITIHIAGDVITSYGLMLFSPFSTERFSVPLAFVIDLWFSGIIVLGLILSGLFAWGRMMAAGALICLGLYGLFLASLHQQANRIGEAYAREMALISAEINVLPQPFSPYNWKIIVTQEDTYHIAWINLGSSPWIAAIDAGLLSRMAATYRPSLFAEWQQLKRFGATAADELLAREAWHQSALTDFRRFAVFPQMERIDYSDKGICVWFYDLRFQFPYLPPSFRYGGCKNEGADWFLQRQRGTFWID</sequence>
<proteinExistence type="predicted"/>
<dbReference type="PANTHER" id="PTHR40031:SF1">
    <property type="entry name" value="MEMBRANE-BOUND METAL-DEPENDENT HYDROLASE"/>
    <property type="match status" value="1"/>
</dbReference>
<reference evidence="2" key="1">
    <citation type="submission" date="2021-02" db="EMBL/GenBank/DDBJ databases">
        <authorList>
            <person name="Han P."/>
        </authorList>
    </citation>
    <scope>NUCLEOTIDE SEQUENCE</scope>
    <source>
        <strain evidence="2">Nitrosomonas nitrosa 18-3D</strain>
    </source>
</reference>
<dbReference type="EMBL" id="CAJNAP010000001">
    <property type="protein sequence ID" value="CAE6486515.1"/>
    <property type="molecule type" value="Genomic_DNA"/>
</dbReference>
<evidence type="ECO:0000313" key="3">
    <source>
        <dbReference type="Proteomes" id="UP000601736"/>
    </source>
</evidence>
<evidence type="ECO:0000256" key="1">
    <source>
        <dbReference type="SAM" id="Phobius"/>
    </source>
</evidence>
<feature type="transmembrane region" description="Helical" evidence="1">
    <location>
        <begin position="64"/>
        <end position="83"/>
    </location>
</feature>
<feature type="transmembrane region" description="Helical" evidence="1">
    <location>
        <begin position="95"/>
        <end position="120"/>
    </location>
</feature>
<accession>A0A8H8YYQ0</accession>
<evidence type="ECO:0000313" key="2">
    <source>
        <dbReference type="EMBL" id="CAE6486515.1"/>
    </source>
</evidence>
<dbReference type="AlphaFoldDB" id="A0A8H8YYQ0"/>
<dbReference type="RefSeq" id="WP_107789254.1">
    <property type="nucleotide sequence ID" value="NZ_CAJNAP010000001.1"/>
</dbReference>
<dbReference type="Pfam" id="PF04307">
    <property type="entry name" value="YdjM"/>
    <property type="match status" value="1"/>
</dbReference>
<feature type="transmembrane region" description="Helical" evidence="1">
    <location>
        <begin position="132"/>
        <end position="154"/>
    </location>
</feature>
<keyword evidence="1" id="KW-0812">Transmembrane</keyword>
<evidence type="ECO:0008006" key="4">
    <source>
        <dbReference type="Google" id="ProtNLM"/>
    </source>
</evidence>
<dbReference type="InterPro" id="IPR007404">
    <property type="entry name" value="YdjM-like"/>
</dbReference>
<organism evidence="2 3">
    <name type="scientific">Nitrosomonas nitrosa</name>
    <dbReference type="NCBI Taxonomy" id="52442"/>
    <lineage>
        <taxon>Bacteria</taxon>
        <taxon>Pseudomonadati</taxon>
        <taxon>Pseudomonadota</taxon>
        <taxon>Betaproteobacteria</taxon>
        <taxon>Nitrosomonadales</taxon>
        <taxon>Nitrosomonadaceae</taxon>
        <taxon>Nitrosomonas</taxon>
    </lineage>
</organism>